<dbReference type="InterPro" id="IPR006073">
    <property type="entry name" value="GTP-bd"/>
</dbReference>
<dbReference type="OrthoDB" id="545683at2759"/>
<dbReference type="InterPro" id="IPR027417">
    <property type="entry name" value="P-loop_NTPase"/>
</dbReference>
<dbReference type="SUPFAM" id="SSF81271">
    <property type="entry name" value="TGS-like"/>
    <property type="match status" value="1"/>
</dbReference>
<dbReference type="Gene3D" id="3.40.50.300">
    <property type="entry name" value="P-loop containing nucleotide triphosphate hydrolases"/>
    <property type="match status" value="1"/>
</dbReference>
<dbReference type="STRING" id="1169540.A0A0G4EJV6"/>
<dbReference type="PANTHER" id="PTHR23305">
    <property type="entry name" value="OBG GTPASE FAMILY"/>
    <property type="match status" value="1"/>
</dbReference>
<dbReference type="Gene3D" id="3.10.20.30">
    <property type="match status" value="1"/>
</dbReference>
<feature type="domain" description="OBG-type G" evidence="3">
    <location>
        <begin position="5"/>
        <end position="279"/>
    </location>
</feature>
<dbReference type="GO" id="GO:0005525">
    <property type="term" value="F:GTP binding"/>
    <property type="evidence" value="ECO:0007669"/>
    <property type="project" value="InterPro"/>
</dbReference>
<dbReference type="PROSITE" id="PS51710">
    <property type="entry name" value="G_OBG"/>
    <property type="match status" value="1"/>
</dbReference>
<gene>
    <name evidence="4" type="ORF">Vbra_12300</name>
</gene>
<dbReference type="CDD" id="cd04938">
    <property type="entry name" value="TGS_Obg"/>
    <property type="match status" value="1"/>
</dbReference>
<feature type="compositionally biased region" description="Polar residues" evidence="2">
    <location>
        <begin position="297"/>
        <end position="307"/>
    </location>
</feature>
<keyword evidence="1" id="KW-0547">Nucleotide-binding</keyword>
<dbReference type="OMA" id="WILGNLM"/>
<dbReference type="SUPFAM" id="SSF52540">
    <property type="entry name" value="P-loop containing nucleoside triphosphate hydrolases"/>
    <property type="match status" value="1"/>
</dbReference>
<dbReference type="CDD" id="cd01899">
    <property type="entry name" value="Ygr210"/>
    <property type="match status" value="1"/>
</dbReference>
<dbReference type="GO" id="GO:0005737">
    <property type="term" value="C:cytoplasm"/>
    <property type="evidence" value="ECO:0007669"/>
    <property type="project" value="TreeGrafter"/>
</dbReference>
<dbReference type="GO" id="GO:0016887">
    <property type="term" value="F:ATP hydrolysis activity"/>
    <property type="evidence" value="ECO:0007669"/>
    <property type="project" value="TreeGrafter"/>
</dbReference>
<dbReference type="InterPro" id="IPR012675">
    <property type="entry name" value="Beta-grasp_dom_sf"/>
</dbReference>
<sequence>MGQDFIIGCVGKPSAGKSTFFNAVTDGKAKIGNYPFTTIEPNQGVGYYTTQCPCKKYGVRCRPRYGWCHDGRRKVPVKLLDVAGLIPGASEGLGLGNKFLDDLRHADVLLHIIDVSGTTNEKGESTTGYDPSGDHEWLEMEVQLWIYNNLFSRWQTVAKRHQATNSPVVQTLLAQLSGYGAKEPLIQSVLDELHVKDPVNLMEWDKEQIRQLVTGWVRVFVRRRFMFILVLNKADSGGDTDANALKLSQKYDEGRIVMCSALAECFLRKMKDQKYIRYDEGSFMFTTAEEEENESEAQQPNGGQSSDDAPGSSKRPSSSQKPLKPLDGKVSQRLEKIRDMVLFRHGSTGVHQAIDRAVEVAGLVPVYPVKNITHFGGGGKGEGAFPECVLVRPGTTVRQFAGMLHHEIDKHFLYAEGPDGRRLGEDDEITAERNIIRYVTERAAEENSH</sequence>
<dbReference type="PhylomeDB" id="A0A0G4EJV6"/>
<evidence type="ECO:0000256" key="2">
    <source>
        <dbReference type="SAM" id="MobiDB-lite"/>
    </source>
</evidence>
<dbReference type="Pfam" id="PF08438">
    <property type="entry name" value="YGR210-like_G4"/>
    <property type="match status" value="1"/>
</dbReference>
<dbReference type="InterPro" id="IPR031167">
    <property type="entry name" value="G_OBG"/>
</dbReference>
<keyword evidence="5" id="KW-1185">Reference proteome</keyword>
<organism evidence="4 5">
    <name type="scientific">Vitrella brassicaformis (strain CCMP3155)</name>
    <dbReference type="NCBI Taxonomy" id="1169540"/>
    <lineage>
        <taxon>Eukaryota</taxon>
        <taxon>Sar</taxon>
        <taxon>Alveolata</taxon>
        <taxon>Colpodellida</taxon>
        <taxon>Vitrellaceae</taxon>
        <taxon>Vitrella</taxon>
    </lineage>
</organism>
<dbReference type="Pfam" id="PF01926">
    <property type="entry name" value="MMR_HSR1"/>
    <property type="match status" value="1"/>
</dbReference>
<dbReference type="AlphaFoldDB" id="A0A0G4EJV6"/>
<dbReference type="VEuPathDB" id="CryptoDB:Vbra_12300"/>
<accession>A0A0G4EJV6</accession>
<evidence type="ECO:0000259" key="3">
    <source>
        <dbReference type="PROSITE" id="PS51710"/>
    </source>
</evidence>
<protein>
    <recommendedName>
        <fullName evidence="3">OBG-type G domain-containing protein</fullName>
    </recommendedName>
</protein>
<evidence type="ECO:0000313" key="4">
    <source>
        <dbReference type="EMBL" id="CEL97715.1"/>
    </source>
</evidence>
<reference evidence="4 5" key="1">
    <citation type="submission" date="2014-11" db="EMBL/GenBank/DDBJ databases">
        <authorList>
            <person name="Zhu J."/>
            <person name="Qi W."/>
            <person name="Song R."/>
        </authorList>
    </citation>
    <scope>NUCLEOTIDE SEQUENCE [LARGE SCALE GENOMIC DNA]</scope>
</reference>
<dbReference type="PANTHER" id="PTHR23305:SF1">
    <property type="entry name" value="OBG-TYPE G DOMAIN-CONTAINING PROTEIN"/>
    <property type="match status" value="1"/>
</dbReference>
<feature type="region of interest" description="Disordered" evidence="2">
    <location>
        <begin position="288"/>
        <end position="329"/>
    </location>
</feature>
<evidence type="ECO:0000313" key="5">
    <source>
        <dbReference type="Proteomes" id="UP000041254"/>
    </source>
</evidence>
<dbReference type="Proteomes" id="UP000041254">
    <property type="component" value="Unassembled WGS sequence"/>
</dbReference>
<dbReference type="InParanoid" id="A0A0G4EJV6"/>
<evidence type="ECO:0000256" key="1">
    <source>
        <dbReference type="ARBA" id="ARBA00022741"/>
    </source>
</evidence>
<dbReference type="InterPro" id="IPR013646">
    <property type="entry name" value="YGR210-like_G4"/>
</dbReference>
<dbReference type="PRINTS" id="PR00326">
    <property type="entry name" value="GTP1OBG"/>
</dbReference>
<name>A0A0G4EJV6_VITBC</name>
<proteinExistence type="predicted"/>
<dbReference type="InterPro" id="IPR012676">
    <property type="entry name" value="TGS-like"/>
</dbReference>
<dbReference type="Gene3D" id="1.10.8.470">
    <property type="match status" value="1"/>
</dbReference>
<dbReference type="EMBL" id="CDMY01000255">
    <property type="protein sequence ID" value="CEL97715.1"/>
    <property type="molecule type" value="Genomic_DNA"/>
</dbReference>